<evidence type="ECO:0000256" key="1">
    <source>
        <dbReference type="ARBA" id="ARBA00022723"/>
    </source>
</evidence>
<dbReference type="Pfam" id="PF00067">
    <property type="entry name" value="p450"/>
    <property type="match status" value="1"/>
</dbReference>
<evidence type="ECO:0000256" key="2">
    <source>
        <dbReference type="ARBA" id="ARBA00023004"/>
    </source>
</evidence>
<dbReference type="EMBL" id="JAUJYO010000021">
    <property type="protein sequence ID" value="KAK1284459.1"/>
    <property type="molecule type" value="Genomic_DNA"/>
</dbReference>
<keyword evidence="5" id="KW-1185">Reference proteome</keyword>
<accession>A0AAV9C711</accession>
<dbReference type="InterPro" id="IPR036396">
    <property type="entry name" value="Cyt_P450_sf"/>
</dbReference>
<evidence type="ECO:0000313" key="5">
    <source>
        <dbReference type="Proteomes" id="UP001180020"/>
    </source>
</evidence>
<dbReference type="GO" id="GO:0016705">
    <property type="term" value="F:oxidoreductase activity, acting on paired donors, with incorporation or reduction of molecular oxygen"/>
    <property type="evidence" value="ECO:0007669"/>
    <property type="project" value="InterPro"/>
</dbReference>
<dbReference type="InterPro" id="IPR001128">
    <property type="entry name" value="Cyt_P450"/>
</dbReference>
<dbReference type="AlphaFoldDB" id="A0AAV9C711"/>
<sequence length="423" mass="47908">MDSAISSNTQTAILVVAVAVLFGWLYLKLKPSKPNLPPGSFGLPIIGELIGWVRALESGTAYKWIEERVARHCPIFKTSFMGNRTVVVTGTVANKFVFTSGDEMLRSHQPVPIVYIAGEQSIFEVHGARHKLVRRAIAGFLRPESLQRSVPLMSSLIKRYLTKGAWVLPIYLPFTPYYRALAARRRIYDRFSAIVDERWRRLEYGSLSPNDDVITAMLSMKDEEGRMVPRPEILDNLITLVMASHDTGVSLNASFIRHLAMDEVTLKHICDEHTKILSETKDGNLIWSDVQKMKYTWRVAQELLRIDSPSIGNFRTAVRDISFNGYTIPKGWQTAFPEPEKFNPTRFEGASKSFQPYTFVPFGGGPRVCSGSDYACVSLSLIVHHLVMNYRWSMLVPDELVVRNPFAYPAMDLPIKVYKKEEA</sequence>
<comment type="caution">
    <text evidence="4">The sequence shown here is derived from an EMBL/GenBank/DDBJ whole genome shotgun (WGS) entry which is preliminary data.</text>
</comment>
<dbReference type="Proteomes" id="UP001180020">
    <property type="component" value="Unassembled WGS sequence"/>
</dbReference>
<dbReference type="PANTHER" id="PTHR24286">
    <property type="entry name" value="CYTOCHROME P450 26"/>
    <property type="match status" value="1"/>
</dbReference>
<reference evidence="4" key="1">
    <citation type="journal article" date="2023" name="Nat. Commun.">
        <title>Diploid and tetraploid genomes of Acorus and the evolution of monocots.</title>
        <authorList>
            <person name="Ma L."/>
            <person name="Liu K.W."/>
            <person name="Li Z."/>
            <person name="Hsiao Y.Y."/>
            <person name="Qi Y."/>
            <person name="Fu T."/>
            <person name="Tang G.D."/>
            <person name="Zhang D."/>
            <person name="Sun W.H."/>
            <person name="Liu D.K."/>
            <person name="Li Y."/>
            <person name="Chen G.Z."/>
            <person name="Liu X.D."/>
            <person name="Liao X.Y."/>
            <person name="Jiang Y.T."/>
            <person name="Yu X."/>
            <person name="Hao Y."/>
            <person name="Huang J."/>
            <person name="Zhao X.W."/>
            <person name="Ke S."/>
            <person name="Chen Y.Y."/>
            <person name="Wu W.L."/>
            <person name="Hsu J.L."/>
            <person name="Lin Y.F."/>
            <person name="Huang M.D."/>
            <person name="Li C.Y."/>
            <person name="Huang L."/>
            <person name="Wang Z.W."/>
            <person name="Zhao X."/>
            <person name="Zhong W.Y."/>
            <person name="Peng D.H."/>
            <person name="Ahmad S."/>
            <person name="Lan S."/>
            <person name="Zhang J.S."/>
            <person name="Tsai W.C."/>
            <person name="Van de Peer Y."/>
            <person name="Liu Z.J."/>
        </authorList>
    </citation>
    <scope>NUCLEOTIDE SEQUENCE</scope>
    <source>
        <strain evidence="4">CP</strain>
    </source>
</reference>
<keyword evidence="3" id="KW-0472">Membrane</keyword>
<dbReference type="Gene3D" id="1.10.630.10">
    <property type="entry name" value="Cytochrome P450"/>
    <property type="match status" value="1"/>
</dbReference>
<organism evidence="4 5">
    <name type="scientific">Acorus calamus</name>
    <name type="common">Sweet flag</name>
    <dbReference type="NCBI Taxonomy" id="4465"/>
    <lineage>
        <taxon>Eukaryota</taxon>
        <taxon>Viridiplantae</taxon>
        <taxon>Streptophyta</taxon>
        <taxon>Embryophyta</taxon>
        <taxon>Tracheophyta</taxon>
        <taxon>Spermatophyta</taxon>
        <taxon>Magnoliopsida</taxon>
        <taxon>Liliopsida</taxon>
        <taxon>Acoraceae</taxon>
        <taxon>Acorus</taxon>
    </lineage>
</organism>
<protein>
    <submittedName>
        <fullName evidence="4">Taxane 13-alpha-hydroxylase</fullName>
    </submittedName>
</protein>
<dbReference type="PANTHER" id="PTHR24286:SF256">
    <property type="entry name" value="CYTOCHROME P450 FAMILY PROTEIN"/>
    <property type="match status" value="1"/>
</dbReference>
<evidence type="ECO:0000313" key="4">
    <source>
        <dbReference type="EMBL" id="KAK1284459.1"/>
    </source>
</evidence>
<proteinExistence type="predicted"/>
<keyword evidence="1" id="KW-0479">Metal-binding</keyword>
<dbReference type="GO" id="GO:0020037">
    <property type="term" value="F:heme binding"/>
    <property type="evidence" value="ECO:0007669"/>
    <property type="project" value="InterPro"/>
</dbReference>
<dbReference type="GO" id="GO:0005506">
    <property type="term" value="F:iron ion binding"/>
    <property type="evidence" value="ECO:0007669"/>
    <property type="project" value="InterPro"/>
</dbReference>
<keyword evidence="3" id="KW-1133">Transmembrane helix</keyword>
<gene>
    <name evidence="4" type="primary">CYP725A2</name>
    <name evidence="4" type="ORF">QJS10_CPB21g01591</name>
</gene>
<name>A0AAV9C711_ACOCL</name>
<dbReference type="GO" id="GO:0016125">
    <property type="term" value="P:sterol metabolic process"/>
    <property type="evidence" value="ECO:0007669"/>
    <property type="project" value="TreeGrafter"/>
</dbReference>
<reference evidence="4" key="2">
    <citation type="submission" date="2023-06" db="EMBL/GenBank/DDBJ databases">
        <authorList>
            <person name="Ma L."/>
            <person name="Liu K.-W."/>
            <person name="Li Z."/>
            <person name="Hsiao Y.-Y."/>
            <person name="Qi Y."/>
            <person name="Fu T."/>
            <person name="Tang G."/>
            <person name="Zhang D."/>
            <person name="Sun W.-H."/>
            <person name="Liu D.-K."/>
            <person name="Li Y."/>
            <person name="Chen G.-Z."/>
            <person name="Liu X.-D."/>
            <person name="Liao X.-Y."/>
            <person name="Jiang Y.-T."/>
            <person name="Yu X."/>
            <person name="Hao Y."/>
            <person name="Huang J."/>
            <person name="Zhao X.-W."/>
            <person name="Ke S."/>
            <person name="Chen Y.-Y."/>
            <person name="Wu W.-L."/>
            <person name="Hsu J.-L."/>
            <person name="Lin Y.-F."/>
            <person name="Huang M.-D."/>
            <person name="Li C.-Y."/>
            <person name="Huang L."/>
            <person name="Wang Z.-W."/>
            <person name="Zhao X."/>
            <person name="Zhong W.-Y."/>
            <person name="Peng D.-H."/>
            <person name="Ahmad S."/>
            <person name="Lan S."/>
            <person name="Zhang J.-S."/>
            <person name="Tsai W.-C."/>
            <person name="Van De Peer Y."/>
            <person name="Liu Z.-J."/>
        </authorList>
    </citation>
    <scope>NUCLEOTIDE SEQUENCE</scope>
    <source>
        <strain evidence="4">CP</strain>
        <tissue evidence="4">Leaves</tissue>
    </source>
</reference>
<feature type="transmembrane region" description="Helical" evidence="3">
    <location>
        <begin position="12"/>
        <end position="29"/>
    </location>
</feature>
<evidence type="ECO:0000256" key="3">
    <source>
        <dbReference type="SAM" id="Phobius"/>
    </source>
</evidence>
<keyword evidence="3" id="KW-0812">Transmembrane</keyword>
<keyword evidence="2" id="KW-0408">Iron</keyword>
<dbReference type="GO" id="GO:0004497">
    <property type="term" value="F:monooxygenase activity"/>
    <property type="evidence" value="ECO:0007669"/>
    <property type="project" value="InterPro"/>
</dbReference>
<dbReference type="SUPFAM" id="SSF48264">
    <property type="entry name" value="Cytochrome P450"/>
    <property type="match status" value="1"/>
</dbReference>